<dbReference type="SUPFAM" id="SSF74653">
    <property type="entry name" value="TolA/TonB C-terminal domain"/>
    <property type="match status" value="1"/>
</dbReference>
<feature type="chain" id="PRO_5043353738" evidence="6">
    <location>
        <begin position="25"/>
        <end position="434"/>
    </location>
</feature>
<gene>
    <name evidence="8" type="ORF">ABFB10_16085</name>
</gene>
<evidence type="ECO:0000256" key="3">
    <source>
        <dbReference type="ARBA" id="ARBA00022989"/>
    </source>
</evidence>
<evidence type="ECO:0000256" key="6">
    <source>
        <dbReference type="SAM" id="SignalP"/>
    </source>
</evidence>
<feature type="compositionally biased region" description="Basic and acidic residues" evidence="5">
    <location>
        <begin position="99"/>
        <end position="115"/>
    </location>
</feature>
<dbReference type="Proteomes" id="UP001428774">
    <property type="component" value="Unassembled WGS sequence"/>
</dbReference>
<comment type="caution">
    <text evidence="8">The sequence shown here is derived from an EMBL/GenBank/DDBJ whole genome shotgun (WGS) entry which is preliminary data.</text>
</comment>
<dbReference type="AlphaFoldDB" id="A0AAW9SML3"/>
<dbReference type="Gene3D" id="3.30.1150.10">
    <property type="match status" value="1"/>
</dbReference>
<evidence type="ECO:0000313" key="8">
    <source>
        <dbReference type="EMBL" id="MEN9062284.1"/>
    </source>
</evidence>
<evidence type="ECO:0000256" key="1">
    <source>
        <dbReference type="ARBA" id="ARBA00004167"/>
    </source>
</evidence>
<feature type="compositionally biased region" description="Acidic residues" evidence="5">
    <location>
        <begin position="74"/>
        <end position="83"/>
    </location>
</feature>
<protein>
    <submittedName>
        <fullName evidence="8">TonB family protein</fullName>
    </submittedName>
</protein>
<dbReference type="Pfam" id="PF03544">
    <property type="entry name" value="TonB_C"/>
    <property type="match status" value="1"/>
</dbReference>
<comment type="subcellular location">
    <subcellularLocation>
        <location evidence="1">Membrane</location>
        <topology evidence="1">Single-pass membrane protein</topology>
    </subcellularLocation>
</comment>
<feature type="domain" description="TonB C-terminal" evidence="7">
    <location>
        <begin position="299"/>
        <end position="393"/>
    </location>
</feature>
<evidence type="ECO:0000256" key="4">
    <source>
        <dbReference type="ARBA" id="ARBA00023136"/>
    </source>
</evidence>
<keyword evidence="3" id="KW-1133">Transmembrane helix</keyword>
<sequence>MKLSSRTAKVAALATALAAHGALAVATNTPEETLMEGAAGAGEVRLGNAFADMAAGTLSPDTTKAEVTPAEAAEPIDEADPETAEQSRPETTDQAPPEVTDRAEAERPEQPRPRPAEPAPRPQETPAETADRATPPPTETAETADPETAQPAPALAPAKVIVATPTEPVRAERPPEALGARPAPATKPEPLTAEPLQPLQAARPVETADPPEPRTEALSGAAPDSAAVTRSLRPIRRSADFEEQHRPKPAPKKPVRQAAPAKKPAGNGNQNARAGAATGTESATARRSGSGGTSRDAGNAAASNYPGQVMAKLSRAGRPRVNARGTAVVSFTVSSGGGIARVGLARSSGSSALDRAALQIVRRAAPFPRPPAGAQRSFSINIQWPLAAPRPKGAGRTLQVMCNKTAAPPAPQARGRPRSSAEAPAPGTANRQPA</sequence>
<keyword evidence="9" id="KW-1185">Reference proteome</keyword>
<feature type="region of interest" description="Disordered" evidence="5">
    <location>
        <begin position="403"/>
        <end position="434"/>
    </location>
</feature>
<dbReference type="NCBIfam" id="TIGR01352">
    <property type="entry name" value="tonB_Cterm"/>
    <property type="match status" value="1"/>
</dbReference>
<keyword evidence="6" id="KW-0732">Signal</keyword>
<evidence type="ECO:0000256" key="2">
    <source>
        <dbReference type="ARBA" id="ARBA00022692"/>
    </source>
</evidence>
<proteinExistence type="predicted"/>
<dbReference type="PROSITE" id="PS52015">
    <property type="entry name" value="TONB_CTD"/>
    <property type="match status" value="1"/>
</dbReference>
<name>A0AAW9SML3_9RHOB</name>
<dbReference type="InterPro" id="IPR006260">
    <property type="entry name" value="TonB/TolA_C"/>
</dbReference>
<dbReference type="GO" id="GO:0016020">
    <property type="term" value="C:membrane"/>
    <property type="evidence" value="ECO:0007669"/>
    <property type="project" value="UniProtKB-SubCell"/>
</dbReference>
<dbReference type="InterPro" id="IPR037682">
    <property type="entry name" value="TonB_C"/>
</dbReference>
<dbReference type="GO" id="GO:0055085">
    <property type="term" value="P:transmembrane transport"/>
    <property type="evidence" value="ECO:0007669"/>
    <property type="project" value="InterPro"/>
</dbReference>
<keyword evidence="4" id="KW-0472">Membrane</keyword>
<evidence type="ECO:0000256" key="5">
    <source>
        <dbReference type="SAM" id="MobiDB-lite"/>
    </source>
</evidence>
<feature type="compositionally biased region" description="Basic and acidic residues" evidence="5">
    <location>
        <begin position="237"/>
        <end position="246"/>
    </location>
</feature>
<feature type="region of interest" description="Disordered" evidence="5">
    <location>
        <begin position="55"/>
        <end position="306"/>
    </location>
</feature>
<feature type="compositionally biased region" description="Low complexity" evidence="5">
    <location>
        <begin position="265"/>
        <end position="288"/>
    </location>
</feature>
<dbReference type="RefSeq" id="WP_347168039.1">
    <property type="nucleotide sequence ID" value="NZ_JBDNCH010000002.1"/>
</dbReference>
<accession>A0AAW9SML3</accession>
<evidence type="ECO:0000313" key="9">
    <source>
        <dbReference type="Proteomes" id="UP001428774"/>
    </source>
</evidence>
<feature type="compositionally biased region" description="Low complexity" evidence="5">
    <location>
        <begin position="139"/>
        <end position="153"/>
    </location>
</feature>
<reference evidence="8 9" key="1">
    <citation type="submission" date="2024-05" db="EMBL/GenBank/DDBJ databases">
        <title>Genome sequence of Ponticoccus litoralis KCCM 90028.</title>
        <authorList>
            <person name="Kim J.M."/>
            <person name="Lee J.K."/>
            <person name="Choi B.J."/>
            <person name="Bayburt H."/>
            <person name="Baek J.H."/>
            <person name="Jeon C.O."/>
        </authorList>
    </citation>
    <scope>NUCLEOTIDE SEQUENCE [LARGE SCALE GENOMIC DNA]</scope>
    <source>
        <strain evidence="8 9">KCCM 90028</strain>
    </source>
</reference>
<organism evidence="8 9">
    <name type="scientific">Ponticoccus litoralis</name>
    <dbReference type="NCBI Taxonomy" id="422297"/>
    <lineage>
        <taxon>Bacteria</taxon>
        <taxon>Pseudomonadati</taxon>
        <taxon>Pseudomonadota</taxon>
        <taxon>Alphaproteobacteria</taxon>
        <taxon>Rhodobacterales</taxon>
        <taxon>Roseobacteraceae</taxon>
        <taxon>Ponticoccus</taxon>
    </lineage>
</organism>
<feature type="signal peptide" evidence="6">
    <location>
        <begin position="1"/>
        <end position="24"/>
    </location>
</feature>
<keyword evidence="2" id="KW-0812">Transmembrane</keyword>
<dbReference type="EMBL" id="JBDNCH010000002">
    <property type="protein sequence ID" value="MEN9062284.1"/>
    <property type="molecule type" value="Genomic_DNA"/>
</dbReference>
<evidence type="ECO:0000259" key="7">
    <source>
        <dbReference type="PROSITE" id="PS52015"/>
    </source>
</evidence>